<comment type="subcellular location">
    <subcellularLocation>
        <location evidence="1">Membrane</location>
        <topology evidence="1">Multi-pass membrane protein</topology>
    </subcellularLocation>
</comment>
<dbReference type="InterPro" id="IPR050186">
    <property type="entry name" value="TPT_transporter"/>
</dbReference>
<dbReference type="InterPro" id="IPR004853">
    <property type="entry name" value="Sugar_P_trans_dom"/>
</dbReference>
<feature type="transmembrane region" description="Helical" evidence="5">
    <location>
        <begin position="203"/>
        <end position="225"/>
    </location>
</feature>
<comment type="caution">
    <text evidence="7">The sequence shown here is derived from an EMBL/GenBank/DDBJ whole genome shotgun (WGS) entry which is preliminary data.</text>
</comment>
<protein>
    <recommendedName>
        <fullName evidence="6">Sugar phosphate transporter domain-containing protein</fullName>
    </recommendedName>
</protein>
<dbReference type="AlphaFoldDB" id="A0AAV5CRK7"/>
<feature type="transmembrane region" description="Helical" evidence="5">
    <location>
        <begin position="131"/>
        <end position="152"/>
    </location>
</feature>
<evidence type="ECO:0000313" key="8">
    <source>
        <dbReference type="Proteomes" id="UP001054889"/>
    </source>
</evidence>
<dbReference type="Proteomes" id="UP001054889">
    <property type="component" value="Unassembled WGS sequence"/>
</dbReference>
<feature type="transmembrane region" description="Helical" evidence="5">
    <location>
        <begin position="231"/>
        <end position="251"/>
    </location>
</feature>
<evidence type="ECO:0000256" key="2">
    <source>
        <dbReference type="ARBA" id="ARBA00022692"/>
    </source>
</evidence>
<keyword evidence="2 5" id="KW-0812">Transmembrane</keyword>
<dbReference type="GO" id="GO:0016020">
    <property type="term" value="C:membrane"/>
    <property type="evidence" value="ECO:0007669"/>
    <property type="project" value="UniProtKB-SubCell"/>
</dbReference>
<gene>
    <name evidence="7" type="primary">ga17907</name>
    <name evidence="7" type="ORF">PR202_ga17907</name>
</gene>
<dbReference type="EMBL" id="BQKI01000008">
    <property type="protein sequence ID" value="GJN00709.1"/>
    <property type="molecule type" value="Genomic_DNA"/>
</dbReference>
<keyword evidence="8" id="KW-1185">Reference proteome</keyword>
<reference evidence="7" key="1">
    <citation type="journal article" date="2018" name="DNA Res.">
        <title>Multiple hybrid de novo genome assembly of finger millet, an orphan allotetraploid crop.</title>
        <authorList>
            <person name="Hatakeyama M."/>
            <person name="Aluri S."/>
            <person name="Balachadran M.T."/>
            <person name="Sivarajan S.R."/>
            <person name="Patrignani A."/>
            <person name="Gruter S."/>
            <person name="Poveda L."/>
            <person name="Shimizu-Inatsugi R."/>
            <person name="Baeten J."/>
            <person name="Francoijs K.J."/>
            <person name="Nataraja K.N."/>
            <person name="Reddy Y.A.N."/>
            <person name="Phadnis S."/>
            <person name="Ravikumar R.L."/>
            <person name="Schlapbach R."/>
            <person name="Sreeman S.M."/>
            <person name="Shimizu K.K."/>
        </authorList>
    </citation>
    <scope>NUCLEOTIDE SEQUENCE</scope>
</reference>
<feature type="transmembrane region" description="Helical" evidence="5">
    <location>
        <begin position="172"/>
        <end position="196"/>
    </location>
</feature>
<feature type="domain" description="Sugar phosphate transporter" evidence="6">
    <location>
        <begin position="23"/>
        <end position="157"/>
    </location>
</feature>
<keyword evidence="3 5" id="KW-1133">Transmembrane helix</keyword>
<accession>A0AAV5CRK7</accession>
<sequence>MGAEAGEPSSFLSLTAAFSYGIASMAMVFVNKAVVMQYAHSMTLLTLQQIATAFLIHFGQGLRMSKRKDFSLANAKKLLPVSLFYNANVGFALASLKGVNIPMYIAIKRLTPLAVLVGGCMRGKGKPPTQVTLSVVCTAAGVLIAALGDFSFDLYGYGEFPHSISVLYAKTASLSFSVILVISLVMGIVLNFTMFWCTIVNSALTTTIVGVLKGVGSTTLGFVLLGGVEVHALNVTGLVINTFGGVWYSYAKYMQKKKTPRKIEPDEESRDHK</sequence>
<dbReference type="Pfam" id="PF03151">
    <property type="entry name" value="TPT"/>
    <property type="match status" value="1"/>
</dbReference>
<organism evidence="7 8">
    <name type="scientific">Eleusine coracana subsp. coracana</name>
    <dbReference type="NCBI Taxonomy" id="191504"/>
    <lineage>
        <taxon>Eukaryota</taxon>
        <taxon>Viridiplantae</taxon>
        <taxon>Streptophyta</taxon>
        <taxon>Embryophyta</taxon>
        <taxon>Tracheophyta</taxon>
        <taxon>Spermatophyta</taxon>
        <taxon>Magnoliopsida</taxon>
        <taxon>Liliopsida</taxon>
        <taxon>Poales</taxon>
        <taxon>Poaceae</taxon>
        <taxon>PACMAD clade</taxon>
        <taxon>Chloridoideae</taxon>
        <taxon>Cynodonteae</taxon>
        <taxon>Eleusininae</taxon>
        <taxon>Eleusine</taxon>
    </lineage>
</organism>
<keyword evidence="4 5" id="KW-0472">Membrane</keyword>
<evidence type="ECO:0000256" key="4">
    <source>
        <dbReference type="ARBA" id="ARBA00023136"/>
    </source>
</evidence>
<evidence type="ECO:0000256" key="1">
    <source>
        <dbReference type="ARBA" id="ARBA00004141"/>
    </source>
</evidence>
<evidence type="ECO:0000259" key="6">
    <source>
        <dbReference type="Pfam" id="PF03151"/>
    </source>
</evidence>
<evidence type="ECO:0000313" key="7">
    <source>
        <dbReference type="EMBL" id="GJN00709.1"/>
    </source>
</evidence>
<reference evidence="7" key="2">
    <citation type="submission" date="2021-12" db="EMBL/GenBank/DDBJ databases">
        <title>Resequencing data analysis of finger millet.</title>
        <authorList>
            <person name="Hatakeyama M."/>
            <person name="Aluri S."/>
            <person name="Balachadran M.T."/>
            <person name="Sivarajan S.R."/>
            <person name="Poveda L."/>
            <person name="Shimizu-Inatsugi R."/>
            <person name="Schlapbach R."/>
            <person name="Sreeman S.M."/>
            <person name="Shimizu K.K."/>
        </authorList>
    </citation>
    <scope>NUCLEOTIDE SEQUENCE</scope>
</reference>
<dbReference type="PANTHER" id="PTHR11132">
    <property type="entry name" value="SOLUTE CARRIER FAMILY 35"/>
    <property type="match status" value="1"/>
</dbReference>
<feature type="transmembrane region" description="Helical" evidence="5">
    <location>
        <begin position="78"/>
        <end position="95"/>
    </location>
</feature>
<proteinExistence type="predicted"/>
<evidence type="ECO:0000256" key="3">
    <source>
        <dbReference type="ARBA" id="ARBA00022989"/>
    </source>
</evidence>
<name>A0AAV5CRK7_ELECO</name>
<evidence type="ECO:0000256" key="5">
    <source>
        <dbReference type="SAM" id="Phobius"/>
    </source>
</evidence>
<feature type="transmembrane region" description="Helical" evidence="5">
    <location>
        <begin position="12"/>
        <end position="30"/>
    </location>
</feature>
<feature type="transmembrane region" description="Helical" evidence="5">
    <location>
        <begin position="36"/>
        <end position="58"/>
    </location>
</feature>